<sequence precursor="true">MFKENCSYISAVLVLTCVLGVPAAEAQGTGCYTLESLQGSFGIIGTYGSNIAVALGTRTNDAAGNLTGTFVLNSPTVGSATGARTVASGTNKGTFTVNCDGTGVVTRIATLADGTTAPAFDDFVITGAVVQNGKLIATTIEDAQRVPSTLIPGGLFLTRKYTRRPNSQTAGCYTLESLQGSYGVVVNYDSNLAMGLQPEYLDGLGNLRRTGINNQPLTGSTTGERTIGNVTSAGTYVVNCNGSGTITRVVTRADGSKATTADDFLILEGVEQDGKIIATTIFDAQQGPAVVGAGTAFVTRIHTLHPNHSAALEAQLQLSVCGTAAPTPSCTTSVSVWNYYLVNQIDPKAPAFYLGNGTQSMGVQQYLLARAAAGL</sequence>
<organism evidence="2">
    <name type="scientific">Solibacter usitatus (strain Ellin6076)</name>
    <dbReference type="NCBI Taxonomy" id="234267"/>
    <lineage>
        <taxon>Bacteria</taxon>
        <taxon>Pseudomonadati</taxon>
        <taxon>Acidobacteriota</taxon>
        <taxon>Terriglobia</taxon>
        <taxon>Bryobacterales</taxon>
        <taxon>Solibacteraceae</taxon>
        <taxon>Candidatus Solibacter</taxon>
    </lineage>
</organism>
<dbReference type="OrthoDB" id="129611at2"/>
<accession>Q01VZ4</accession>
<reference evidence="2" key="1">
    <citation type="submission" date="2006-10" db="EMBL/GenBank/DDBJ databases">
        <title>Complete sequence of Solibacter usitatus Ellin6076.</title>
        <authorList>
            <consortium name="US DOE Joint Genome Institute"/>
            <person name="Copeland A."/>
            <person name="Lucas S."/>
            <person name="Lapidus A."/>
            <person name="Barry K."/>
            <person name="Detter J.C."/>
            <person name="Glavina del Rio T."/>
            <person name="Hammon N."/>
            <person name="Israni S."/>
            <person name="Dalin E."/>
            <person name="Tice H."/>
            <person name="Pitluck S."/>
            <person name="Thompson L.S."/>
            <person name="Brettin T."/>
            <person name="Bruce D."/>
            <person name="Han C."/>
            <person name="Tapia R."/>
            <person name="Gilna P."/>
            <person name="Schmutz J."/>
            <person name="Larimer F."/>
            <person name="Land M."/>
            <person name="Hauser L."/>
            <person name="Kyrpides N."/>
            <person name="Mikhailova N."/>
            <person name="Janssen P.H."/>
            <person name="Kuske C.R."/>
            <person name="Richardson P."/>
        </authorList>
    </citation>
    <scope>NUCLEOTIDE SEQUENCE</scope>
    <source>
        <strain evidence="2">Ellin6076</strain>
    </source>
</reference>
<gene>
    <name evidence="2" type="ordered locus">Acid_5218</name>
</gene>
<dbReference type="AlphaFoldDB" id="Q01VZ4"/>
<feature type="chain" id="PRO_5004163324" description="MBG domain-containing protein" evidence="1">
    <location>
        <begin position="27"/>
        <end position="375"/>
    </location>
</feature>
<evidence type="ECO:0000256" key="1">
    <source>
        <dbReference type="SAM" id="SignalP"/>
    </source>
</evidence>
<dbReference type="KEGG" id="sus:Acid_5218"/>
<dbReference type="InParanoid" id="Q01VZ4"/>
<proteinExistence type="predicted"/>
<keyword evidence="1" id="KW-0732">Signal</keyword>
<evidence type="ECO:0000313" key="2">
    <source>
        <dbReference type="EMBL" id="ABJ86171.1"/>
    </source>
</evidence>
<dbReference type="EMBL" id="CP000473">
    <property type="protein sequence ID" value="ABJ86171.1"/>
    <property type="molecule type" value="Genomic_DNA"/>
</dbReference>
<name>Q01VZ4_SOLUE</name>
<evidence type="ECO:0008006" key="3">
    <source>
        <dbReference type="Google" id="ProtNLM"/>
    </source>
</evidence>
<protein>
    <recommendedName>
        <fullName evidence="3">MBG domain-containing protein</fullName>
    </recommendedName>
</protein>
<feature type="signal peptide" evidence="1">
    <location>
        <begin position="1"/>
        <end position="26"/>
    </location>
</feature>
<dbReference type="HOGENOM" id="CLU_737504_0_0_0"/>